<protein>
    <submittedName>
        <fullName evidence="1">DNA sulfur modification protein DndE</fullName>
    </submittedName>
</protein>
<dbReference type="RefSeq" id="WP_090728895.1">
    <property type="nucleotide sequence ID" value="NZ_FOOU01000011.1"/>
</dbReference>
<reference evidence="2" key="1">
    <citation type="submission" date="2016-10" db="EMBL/GenBank/DDBJ databases">
        <authorList>
            <person name="Varghese N."/>
            <person name="Submissions S."/>
        </authorList>
    </citation>
    <scope>NUCLEOTIDE SEQUENCE [LARGE SCALE GENOMIC DNA]</scope>
    <source>
        <strain evidence="2">CGMCC 1.10971</strain>
    </source>
</reference>
<dbReference type="Pfam" id="PF08870">
    <property type="entry name" value="DndE"/>
    <property type="match status" value="1"/>
</dbReference>
<sequence>MLPNRMHLKKQTEEQLKRLKSHTGVTPNVSARIAFFRSLESGYRFSGEPISLDGGLSLDKVTWLGDLELAVETLLRKYYPELGSKELEQAWAAHVEDGIASLRSHKSLTGFSNTF</sequence>
<dbReference type="OrthoDB" id="9181877at2"/>
<dbReference type="Proteomes" id="UP000198623">
    <property type="component" value="Unassembled WGS sequence"/>
</dbReference>
<evidence type="ECO:0000313" key="2">
    <source>
        <dbReference type="Proteomes" id="UP000198623"/>
    </source>
</evidence>
<dbReference type="NCBIfam" id="TIGR03184">
    <property type="entry name" value="DNA_S_dndE"/>
    <property type="match status" value="1"/>
</dbReference>
<proteinExistence type="predicted"/>
<dbReference type="AlphaFoldDB" id="A0A1I2TUW0"/>
<accession>A0A1I2TUW0</accession>
<name>A0A1I2TUW0_9GAMM</name>
<dbReference type="Gene3D" id="1.10.1220.160">
    <property type="entry name" value="DNA sulphur modification protein DndE"/>
    <property type="match status" value="1"/>
</dbReference>
<evidence type="ECO:0000313" key="1">
    <source>
        <dbReference type="EMBL" id="SFG68682.1"/>
    </source>
</evidence>
<dbReference type="InterPro" id="IPR014969">
    <property type="entry name" value="DNA_S_DndE"/>
</dbReference>
<dbReference type="STRING" id="1045558.SAMN05216175_11132"/>
<keyword evidence="2" id="KW-1185">Reference proteome</keyword>
<organism evidence="1 2">
    <name type="scientific">Neptunomonas qingdaonensis</name>
    <dbReference type="NCBI Taxonomy" id="1045558"/>
    <lineage>
        <taxon>Bacteria</taxon>
        <taxon>Pseudomonadati</taxon>
        <taxon>Pseudomonadota</taxon>
        <taxon>Gammaproteobacteria</taxon>
        <taxon>Oceanospirillales</taxon>
        <taxon>Oceanospirillaceae</taxon>
        <taxon>Neptunomonas</taxon>
    </lineage>
</organism>
<gene>
    <name evidence="1" type="ORF">SAMN05216175_11132</name>
</gene>
<dbReference type="EMBL" id="FOOU01000011">
    <property type="protein sequence ID" value="SFG68682.1"/>
    <property type="molecule type" value="Genomic_DNA"/>
</dbReference>
<dbReference type="InterPro" id="IPR038472">
    <property type="entry name" value="DndE_sf"/>
</dbReference>